<reference evidence="2 3" key="1">
    <citation type="submission" date="2023-08" db="EMBL/GenBank/DDBJ databases">
        <title>A Necator americanus chromosomal reference genome.</title>
        <authorList>
            <person name="Ilik V."/>
            <person name="Petrzelkova K.J."/>
            <person name="Pardy F."/>
            <person name="Fuh T."/>
            <person name="Niatou-Singa F.S."/>
            <person name="Gouil Q."/>
            <person name="Baker L."/>
            <person name="Ritchie M.E."/>
            <person name="Jex A.R."/>
            <person name="Gazzola D."/>
            <person name="Li H."/>
            <person name="Toshio Fujiwara R."/>
            <person name="Zhan B."/>
            <person name="Aroian R.V."/>
            <person name="Pafco B."/>
            <person name="Schwarz E.M."/>
        </authorList>
    </citation>
    <scope>NUCLEOTIDE SEQUENCE [LARGE SCALE GENOMIC DNA]</scope>
    <source>
        <strain evidence="2 3">Aroian</strain>
        <tissue evidence="2">Whole animal</tissue>
    </source>
</reference>
<comment type="caution">
    <text evidence="2">The sequence shown here is derived from an EMBL/GenBank/DDBJ whole genome shotgun (WGS) entry which is preliminary data.</text>
</comment>
<feature type="compositionally biased region" description="Basic residues" evidence="1">
    <location>
        <begin position="9"/>
        <end position="21"/>
    </location>
</feature>
<evidence type="ECO:0000313" key="2">
    <source>
        <dbReference type="EMBL" id="KAK6753700.1"/>
    </source>
</evidence>
<feature type="region of interest" description="Disordered" evidence="1">
    <location>
        <begin position="1"/>
        <end position="34"/>
    </location>
</feature>
<accession>A0ABR1DTM4</accession>
<evidence type="ECO:0000256" key="1">
    <source>
        <dbReference type="SAM" id="MobiDB-lite"/>
    </source>
</evidence>
<keyword evidence="3" id="KW-1185">Reference proteome</keyword>
<gene>
    <name evidence="2" type="primary">Necator_chrV.g17760</name>
    <name evidence="2" type="ORF">RB195_012970</name>
</gene>
<dbReference type="Proteomes" id="UP001303046">
    <property type="component" value="Unassembled WGS sequence"/>
</dbReference>
<protein>
    <submittedName>
        <fullName evidence="2">Uncharacterized protein</fullName>
    </submittedName>
</protein>
<name>A0ABR1DTM4_NECAM</name>
<organism evidence="2 3">
    <name type="scientific">Necator americanus</name>
    <name type="common">Human hookworm</name>
    <dbReference type="NCBI Taxonomy" id="51031"/>
    <lineage>
        <taxon>Eukaryota</taxon>
        <taxon>Metazoa</taxon>
        <taxon>Ecdysozoa</taxon>
        <taxon>Nematoda</taxon>
        <taxon>Chromadorea</taxon>
        <taxon>Rhabditida</taxon>
        <taxon>Rhabditina</taxon>
        <taxon>Rhabditomorpha</taxon>
        <taxon>Strongyloidea</taxon>
        <taxon>Ancylostomatidae</taxon>
        <taxon>Bunostominae</taxon>
        <taxon>Necator</taxon>
    </lineage>
</organism>
<dbReference type="EMBL" id="JAVFWL010000005">
    <property type="protein sequence ID" value="KAK6753700.1"/>
    <property type="molecule type" value="Genomic_DNA"/>
</dbReference>
<sequence length="79" mass="8988">MKWSSLDVRRKKTTRKLRKHQHPENRATTDGTAVASPAGIVERWTVPSEQVLTLGHEILHRRQHAEMSHRLAGGKIESS</sequence>
<evidence type="ECO:0000313" key="3">
    <source>
        <dbReference type="Proteomes" id="UP001303046"/>
    </source>
</evidence>
<proteinExistence type="predicted"/>